<name>A0AAE3K3S8_9EURY</name>
<evidence type="ECO:0000313" key="3">
    <source>
        <dbReference type="EMBL" id="MCL9812698.1"/>
    </source>
</evidence>
<protein>
    <submittedName>
        <fullName evidence="3">Universal stress protein</fullName>
    </submittedName>
</protein>
<keyword evidence="4" id="KW-1185">Reference proteome</keyword>
<evidence type="ECO:0000256" key="1">
    <source>
        <dbReference type="ARBA" id="ARBA00008791"/>
    </source>
</evidence>
<comment type="similarity">
    <text evidence="1">Belongs to the universal stress protein A family.</text>
</comment>
<accession>A0AAE3K3S8</accession>
<comment type="caution">
    <text evidence="3">The sequence shown here is derived from an EMBL/GenBank/DDBJ whole genome shotgun (WGS) entry which is preliminary data.</text>
</comment>
<dbReference type="EMBL" id="JAKRVY010000001">
    <property type="protein sequence ID" value="MCL9812698.1"/>
    <property type="molecule type" value="Genomic_DNA"/>
</dbReference>
<dbReference type="RefSeq" id="WP_250594622.1">
    <property type="nucleotide sequence ID" value="NZ_JAKRVY010000001.1"/>
</dbReference>
<dbReference type="Pfam" id="PF00582">
    <property type="entry name" value="Usp"/>
    <property type="match status" value="1"/>
</dbReference>
<gene>
    <name evidence="3" type="ORF">AArcSt11_03410</name>
</gene>
<evidence type="ECO:0000313" key="4">
    <source>
        <dbReference type="Proteomes" id="UP001202674"/>
    </source>
</evidence>
<evidence type="ECO:0000259" key="2">
    <source>
        <dbReference type="Pfam" id="PF00582"/>
    </source>
</evidence>
<dbReference type="PANTHER" id="PTHR46268">
    <property type="entry name" value="STRESS RESPONSE PROTEIN NHAX"/>
    <property type="match status" value="1"/>
</dbReference>
<dbReference type="Gene3D" id="3.40.50.620">
    <property type="entry name" value="HUPs"/>
    <property type="match status" value="1"/>
</dbReference>
<dbReference type="CDD" id="cd00293">
    <property type="entry name" value="USP-like"/>
    <property type="match status" value="1"/>
</dbReference>
<reference evidence="3 4" key="1">
    <citation type="journal article" date="2022" name="Syst. Appl. Microbiol.">
        <title>Natronocalculus amylovorans gen. nov., sp. nov., and Natranaeroarchaeum aerophilus sp. nov., dominant culturable amylolytic natronoarchaea from hypersaline soda lakes in southwestern Siberia.</title>
        <authorList>
            <person name="Sorokin D.Y."/>
            <person name="Elcheninov A.G."/>
            <person name="Khizhniak T.V."/>
            <person name="Koenen M."/>
            <person name="Bale N.J."/>
            <person name="Damste J.S.S."/>
            <person name="Kublanov I.V."/>
        </authorList>
    </citation>
    <scope>NUCLEOTIDE SEQUENCE [LARGE SCALE GENOMIC DNA]</scope>
    <source>
        <strain evidence="3 4">AArc-St1-1</strain>
    </source>
</reference>
<sequence>MGKTVLVAIDGSPQSDEALDHAIEEFPEAELFGLTVIDPAEAGYAVEGAVAEFPQGWYETAEDEAHSVLDEAVDRAAEAGVELQTASEIGRPANTIVTFADEHDIDHIVMGSHGRTGMSRILLGSVAETVMRRSTVPVTVVR</sequence>
<dbReference type="InterPro" id="IPR006016">
    <property type="entry name" value="UspA"/>
</dbReference>
<dbReference type="PANTHER" id="PTHR46268:SF24">
    <property type="entry name" value="UNIVERSAL STRESS PROTEIN"/>
    <property type="match status" value="1"/>
</dbReference>
<dbReference type="InterPro" id="IPR006015">
    <property type="entry name" value="Universal_stress_UspA"/>
</dbReference>
<dbReference type="PRINTS" id="PR01438">
    <property type="entry name" value="UNVRSLSTRESS"/>
</dbReference>
<organism evidence="3 4">
    <name type="scientific">Natranaeroarchaeum aerophilus</name>
    <dbReference type="NCBI Taxonomy" id="2917711"/>
    <lineage>
        <taxon>Archaea</taxon>
        <taxon>Methanobacteriati</taxon>
        <taxon>Methanobacteriota</taxon>
        <taxon>Stenosarchaea group</taxon>
        <taxon>Halobacteria</taxon>
        <taxon>Halobacteriales</taxon>
        <taxon>Natronoarchaeaceae</taxon>
        <taxon>Natranaeroarchaeum</taxon>
    </lineage>
</organism>
<feature type="domain" description="UspA" evidence="2">
    <location>
        <begin position="3"/>
        <end position="142"/>
    </location>
</feature>
<proteinExistence type="inferred from homology"/>
<dbReference type="AlphaFoldDB" id="A0AAE3K3S8"/>
<dbReference type="Proteomes" id="UP001202674">
    <property type="component" value="Unassembled WGS sequence"/>
</dbReference>
<dbReference type="InterPro" id="IPR014729">
    <property type="entry name" value="Rossmann-like_a/b/a_fold"/>
</dbReference>
<dbReference type="SUPFAM" id="SSF52402">
    <property type="entry name" value="Adenine nucleotide alpha hydrolases-like"/>
    <property type="match status" value="1"/>
</dbReference>